<dbReference type="PANTHER" id="PTHR43976">
    <property type="entry name" value="SHORT CHAIN DEHYDROGENASE"/>
    <property type="match status" value="1"/>
</dbReference>
<organism evidence="4 5">
    <name type="scientific">Reichenbachiella ulvae</name>
    <dbReference type="NCBI Taxonomy" id="2980104"/>
    <lineage>
        <taxon>Bacteria</taxon>
        <taxon>Pseudomonadati</taxon>
        <taxon>Bacteroidota</taxon>
        <taxon>Cytophagia</taxon>
        <taxon>Cytophagales</taxon>
        <taxon>Reichenbachiellaceae</taxon>
        <taxon>Reichenbachiella</taxon>
    </lineage>
</organism>
<dbReference type="InterPro" id="IPR051911">
    <property type="entry name" value="SDR_oxidoreductase"/>
</dbReference>
<evidence type="ECO:0000313" key="4">
    <source>
        <dbReference type="EMBL" id="MCV9388306.1"/>
    </source>
</evidence>
<dbReference type="EMBL" id="JAOYOD010000001">
    <property type="protein sequence ID" value="MCV9388306.1"/>
    <property type="molecule type" value="Genomic_DNA"/>
</dbReference>
<evidence type="ECO:0000256" key="2">
    <source>
        <dbReference type="ARBA" id="ARBA00023002"/>
    </source>
</evidence>
<dbReference type="Pfam" id="PF00106">
    <property type="entry name" value="adh_short"/>
    <property type="match status" value="1"/>
</dbReference>
<comment type="caution">
    <text evidence="4">The sequence shown here is derived from an EMBL/GenBank/DDBJ whole genome shotgun (WGS) entry which is preliminary data.</text>
</comment>
<dbReference type="PRINTS" id="PR00080">
    <property type="entry name" value="SDRFAMILY"/>
</dbReference>
<keyword evidence="5" id="KW-1185">Reference proteome</keyword>
<dbReference type="InterPro" id="IPR020904">
    <property type="entry name" value="Sc_DH/Rdtase_CS"/>
</dbReference>
<protein>
    <submittedName>
        <fullName evidence="4">SDR family oxidoreductase</fullName>
    </submittedName>
</protein>
<dbReference type="InterPro" id="IPR036291">
    <property type="entry name" value="NAD(P)-bd_dom_sf"/>
</dbReference>
<accession>A0ABT3CXJ8</accession>
<keyword evidence="2" id="KW-0560">Oxidoreductase</keyword>
<name>A0ABT3CXJ8_9BACT</name>
<evidence type="ECO:0000313" key="5">
    <source>
        <dbReference type="Proteomes" id="UP001300692"/>
    </source>
</evidence>
<gene>
    <name evidence="4" type="ORF">N7U62_16605</name>
</gene>
<proteinExistence type="inferred from homology"/>
<dbReference type="InterPro" id="IPR002347">
    <property type="entry name" value="SDR_fam"/>
</dbReference>
<evidence type="ECO:0000256" key="1">
    <source>
        <dbReference type="ARBA" id="ARBA00006484"/>
    </source>
</evidence>
<dbReference type="Gene3D" id="3.40.50.720">
    <property type="entry name" value="NAD(P)-binding Rossmann-like Domain"/>
    <property type="match status" value="1"/>
</dbReference>
<comment type="similarity">
    <text evidence="1 3">Belongs to the short-chain dehydrogenases/reductases (SDR) family.</text>
</comment>
<evidence type="ECO:0000256" key="3">
    <source>
        <dbReference type="RuleBase" id="RU000363"/>
    </source>
</evidence>
<dbReference type="PRINTS" id="PR00081">
    <property type="entry name" value="GDHRDH"/>
</dbReference>
<dbReference type="SUPFAM" id="SSF51735">
    <property type="entry name" value="NAD(P)-binding Rossmann-fold domains"/>
    <property type="match status" value="1"/>
</dbReference>
<dbReference type="PROSITE" id="PS00061">
    <property type="entry name" value="ADH_SHORT"/>
    <property type="match status" value="1"/>
</dbReference>
<dbReference type="Proteomes" id="UP001300692">
    <property type="component" value="Unassembled WGS sequence"/>
</dbReference>
<dbReference type="PANTHER" id="PTHR43976:SF16">
    <property type="entry name" value="SHORT-CHAIN DEHYDROGENASE_REDUCTASE FAMILY PROTEIN"/>
    <property type="match status" value="1"/>
</dbReference>
<dbReference type="CDD" id="cd05374">
    <property type="entry name" value="17beta-HSD-like_SDR_c"/>
    <property type="match status" value="1"/>
</dbReference>
<sequence>MNEQPVLLITGASSGIGKACFDYLFSKGYKVYGTSRKPGDQNPYLLKMDVNNKKSIDAAIRHLINKEGRIDVLINNAGISVVGAAELTSEENARLQMETNFWGAVQVTHAVLPHMRKKQTGKIINVSSLAGLFAIPFQGFYTASKHALEGYSEALRMELKAMNIHVSLIEPGDFKTEISQNRILSNEREDKDYKKGLAAAMEIIVKGERKGDKAIKVAKLCQKIIQSKRPKLRYRIGKPLDLSAAVLKKILPQRLFEWLIMGHYQLNKAKKI</sequence>
<dbReference type="RefSeq" id="WP_264139161.1">
    <property type="nucleotide sequence ID" value="NZ_JAOYOD010000001.1"/>
</dbReference>
<reference evidence="4 5" key="1">
    <citation type="submission" date="2022-10" db="EMBL/GenBank/DDBJ databases">
        <title>Comparative genomics and taxonomic characterization of three novel marine species of genus Reichenbachiella exhibiting antioxidant and polysaccharide degradation activities.</title>
        <authorList>
            <person name="Muhammad N."/>
            <person name="Lee Y.-J."/>
            <person name="Ko J."/>
            <person name="Kim S.-G."/>
        </authorList>
    </citation>
    <scope>NUCLEOTIDE SEQUENCE [LARGE SCALE GENOMIC DNA]</scope>
    <source>
        <strain evidence="4 5">ABR2-5</strain>
    </source>
</reference>